<dbReference type="Proteomes" id="UP000054826">
    <property type="component" value="Unassembled WGS sequence"/>
</dbReference>
<organism evidence="2 4">
    <name type="scientific">Trichinella pseudospiralis</name>
    <name type="common">Parasitic roundworm</name>
    <dbReference type="NCBI Taxonomy" id="6337"/>
    <lineage>
        <taxon>Eukaryota</taxon>
        <taxon>Metazoa</taxon>
        <taxon>Ecdysozoa</taxon>
        <taxon>Nematoda</taxon>
        <taxon>Enoplea</taxon>
        <taxon>Dorylaimia</taxon>
        <taxon>Trichinellida</taxon>
        <taxon>Trichinellidae</taxon>
        <taxon>Trichinella</taxon>
    </lineage>
</organism>
<evidence type="ECO:0000313" key="1">
    <source>
        <dbReference type="EMBL" id="KRZ35009.1"/>
    </source>
</evidence>
<reference evidence="3 4" key="1">
    <citation type="submission" date="2015-01" db="EMBL/GenBank/DDBJ databases">
        <title>Evolution of Trichinella species and genotypes.</title>
        <authorList>
            <person name="Korhonen P.K."/>
            <person name="Edoardo P."/>
            <person name="Giuseppe L.R."/>
            <person name="Gasser R.B."/>
        </authorList>
    </citation>
    <scope>NUCLEOTIDE SEQUENCE [LARGE SCALE GENOMIC DNA]</scope>
    <source>
        <strain evidence="2">ISS176</strain>
        <strain evidence="1">ISS588</strain>
    </source>
</reference>
<dbReference type="Proteomes" id="UP000054805">
    <property type="component" value="Unassembled WGS sequence"/>
</dbReference>
<evidence type="ECO:0000313" key="3">
    <source>
        <dbReference type="Proteomes" id="UP000054805"/>
    </source>
</evidence>
<accession>A0A0V1KA24</accession>
<protein>
    <submittedName>
        <fullName evidence="2">Uncharacterized protein</fullName>
    </submittedName>
</protein>
<evidence type="ECO:0000313" key="2">
    <source>
        <dbReference type="EMBL" id="KRZ44095.1"/>
    </source>
</evidence>
<comment type="caution">
    <text evidence="2">The sequence shown here is derived from an EMBL/GenBank/DDBJ whole genome shotgun (WGS) entry which is preliminary data.</text>
</comment>
<name>A0A0V1KA24_TRIPS</name>
<evidence type="ECO:0000313" key="4">
    <source>
        <dbReference type="Proteomes" id="UP000054826"/>
    </source>
</evidence>
<dbReference type="EMBL" id="JYDV01000007">
    <property type="protein sequence ID" value="KRZ44095.1"/>
    <property type="molecule type" value="Genomic_DNA"/>
</dbReference>
<proteinExistence type="predicted"/>
<dbReference type="AlphaFoldDB" id="A0A0V1KA24"/>
<gene>
    <name evidence="1" type="ORF">T4B_13746</name>
    <name evidence="2" type="ORF">T4C_2512</name>
</gene>
<keyword evidence="3" id="KW-1185">Reference proteome</keyword>
<sequence length="76" mass="9177">MKLYDQTEMHLKKKTDQQKIRFETCAFKQEMKHNLIPIIYQAYAATEHAIVYFNSCFPFFSNVLKFDNLVKLYKYA</sequence>
<dbReference type="EMBL" id="JYDS01000001">
    <property type="protein sequence ID" value="KRZ35009.1"/>
    <property type="molecule type" value="Genomic_DNA"/>
</dbReference>